<dbReference type="Proteomes" id="UP001153555">
    <property type="component" value="Unassembled WGS sequence"/>
</dbReference>
<dbReference type="PROSITE" id="PS01348">
    <property type="entry name" value="MRAY_2"/>
    <property type="match status" value="1"/>
</dbReference>
<feature type="transmembrane region" description="Helical" evidence="7">
    <location>
        <begin position="294"/>
        <end position="312"/>
    </location>
</feature>
<organism evidence="8 9">
    <name type="scientific">Striga hermonthica</name>
    <name type="common">Purple witchweed</name>
    <name type="synonym">Buchnera hermonthica</name>
    <dbReference type="NCBI Taxonomy" id="68872"/>
    <lineage>
        <taxon>Eukaryota</taxon>
        <taxon>Viridiplantae</taxon>
        <taxon>Streptophyta</taxon>
        <taxon>Embryophyta</taxon>
        <taxon>Tracheophyta</taxon>
        <taxon>Spermatophyta</taxon>
        <taxon>Magnoliopsida</taxon>
        <taxon>eudicotyledons</taxon>
        <taxon>Gunneridae</taxon>
        <taxon>Pentapetalae</taxon>
        <taxon>asterids</taxon>
        <taxon>lamiids</taxon>
        <taxon>Lamiales</taxon>
        <taxon>Orobanchaceae</taxon>
        <taxon>Buchnereae</taxon>
        <taxon>Striga</taxon>
    </lineage>
</organism>
<feature type="transmembrane region" description="Helical" evidence="7">
    <location>
        <begin position="193"/>
        <end position="215"/>
    </location>
</feature>
<evidence type="ECO:0000313" key="8">
    <source>
        <dbReference type="EMBL" id="CAA0832335.1"/>
    </source>
</evidence>
<evidence type="ECO:0000313" key="9">
    <source>
        <dbReference type="Proteomes" id="UP001153555"/>
    </source>
</evidence>
<accession>A0A9N7NJZ9</accession>
<reference evidence="8" key="1">
    <citation type="submission" date="2019-12" db="EMBL/GenBank/DDBJ databases">
        <authorList>
            <person name="Scholes J."/>
        </authorList>
    </citation>
    <scope>NUCLEOTIDE SEQUENCE</scope>
</reference>
<evidence type="ECO:0000256" key="4">
    <source>
        <dbReference type="ARBA" id="ARBA00022692"/>
    </source>
</evidence>
<evidence type="ECO:0000256" key="6">
    <source>
        <dbReference type="ARBA" id="ARBA00023136"/>
    </source>
</evidence>
<dbReference type="CDD" id="cd06852">
    <property type="entry name" value="GT_MraY"/>
    <property type="match status" value="1"/>
</dbReference>
<name>A0A9N7NJZ9_STRHE</name>
<keyword evidence="4 7" id="KW-0812">Transmembrane</keyword>
<feature type="transmembrane region" description="Helical" evidence="7">
    <location>
        <begin position="263"/>
        <end position="282"/>
    </location>
</feature>
<dbReference type="InterPro" id="IPR000715">
    <property type="entry name" value="Glycosyl_transferase_4"/>
</dbReference>
<evidence type="ECO:0000256" key="3">
    <source>
        <dbReference type="ARBA" id="ARBA00022679"/>
    </source>
</evidence>
<dbReference type="InterPro" id="IPR003524">
    <property type="entry name" value="PNAcMuramoyl-5peptid_Trfase"/>
</dbReference>
<evidence type="ECO:0000256" key="1">
    <source>
        <dbReference type="ARBA" id="ARBA00004141"/>
    </source>
</evidence>
<gene>
    <name evidence="8" type="ORF">SHERM_27632</name>
</gene>
<evidence type="ECO:0000256" key="7">
    <source>
        <dbReference type="SAM" id="Phobius"/>
    </source>
</evidence>
<evidence type="ECO:0000256" key="5">
    <source>
        <dbReference type="ARBA" id="ARBA00022989"/>
    </source>
</evidence>
<dbReference type="GO" id="GO:0008963">
    <property type="term" value="F:phospho-N-acetylmuramoyl-pentapeptide-transferase activity"/>
    <property type="evidence" value="ECO:0007669"/>
    <property type="project" value="InterPro"/>
</dbReference>
<keyword evidence="3" id="KW-0808">Transferase</keyword>
<feature type="transmembrane region" description="Helical" evidence="7">
    <location>
        <begin position="153"/>
        <end position="173"/>
    </location>
</feature>
<dbReference type="PROSITE" id="PS01347">
    <property type="entry name" value="MRAY_1"/>
    <property type="match status" value="1"/>
</dbReference>
<feature type="transmembrane region" description="Helical" evidence="7">
    <location>
        <begin position="436"/>
        <end position="459"/>
    </location>
</feature>
<feature type="transmembrane region" description="Helical" evidence="7">
    <location>
        <begin position="411"/>
        <end position="430"/>
    </location>
</feature>
<sequence>MQSHSLYATNSRNLNRFDSFVRVSSSLRVPASCVSFDCRGITSCSCFAINRKLFESRVCGYGFRVRDGGLRVHAVDDDSFSFDDNWGENGGPVEYMYSSSDGESSDEETILQPITDVDLPISKERFLPADDYITVAAHRFATLGRTRTKRKTLYGILNNLGLISFSIFLLLLVDQCAWRIVRLPLAPFYLMRPFMISMISVSCVGYICVPLFHMLKIRSMVRKQGHIRHPSKKGTPTMGGLYFVPTGLVVAQFVLSFSSIEVSGVAIATIAFAAIGLLDDYLRIKNIKDGLCAWVRVSLEVAVGMCFCYWLYRTDVSTPYGMKMVVPLPAPIGLVCLGKFYPILSVLCFVSMANGMNITNGLDGLAAGTGALAFLGMSIVVLPICSDLSIFGASMAGACVGFLSQNRYKASIFMGEAGALALGGALAAMASCTGMFLPLFISSGIFLLEALSVIMQASFSKTTKYFRPRGYRLFRGAPLHHHLELCGIKEPTIVAVSYVIASVLILYGAYVGLSSA</sequence>
<feature type="transmembrane region" description="Helical" evidence="7">
    <location>
        <begin position="364"/>
        <end position="382"/>
    </location>
</feature>
<keyword evidence="9" id="KW-1185">Reference proteome</keyword>
<keyword evidence="5 7" id="KW-1133">Transmembrane helix</keyword>
<dbReference type="EMBL" id="CACSLK010027833">
    <property type="protein sequence ID" value="CAA0832335.1"/>
    <property type="molecule type" value="Genomic_DNA"/>
</dbReference>
<dbReference type="OrthoDB" id="2020675at2759"/>
<feature type="transmembrane region" description="Helical" evidence="7">
    <location>
        <begin position="332"/>
        <end position="352"/>
    </location>
</feature>
<proteinExistence type="inferred from homology"/>
<protein>
    <submittedName>
        <fullName evidence="8">Phospho-N-acetylmuramoyl-pentapeptide-transferase homolog</fullName>
    </submittedName>
</protein>
<feature type="transmembrane region" description="Helical" evidence="7">
    <location>
        <begin position="493"/>
        <end position="513"/>
    </location>
</feature>
<dbReference type="NCBIfam" id="TIGR00445">
    <property type="entry name" value="mraY"/>
    <property type="match status" value="1"/>
</dbReference>
<dbReference type="GO" id="GO:0005886">
    <property type="term" value="C:plasma membrane"/>
    <property type="evidence" value="ECO:0007669"/>
    <property type="project" value="TreeGrafter"/>
</dbReference>
<dbReference type="InterPro" id="IPR018480">
    <property type="entry name" value="PNAcMuramoyl-5peptid_Trfase_CS"/>
</dbReference>
<comment type="caution">
    <text evidence="8">The sequence shown here is derived from an EMBL/GenBank/DDBJ whole genome shotgun (WGS) entry which is preliminary data.</text>
</comment>
<keyword evidence="6 7" id="KW-0472">Membrane</keyword>
<evidence type="ECO:0000256" key="2">
    <source>
        <dbReference type="ARBA" id="ARBA00005583"/>
    </source>
</evidence>
<dbReference type="PANTHER" id="PTHR22926">
    <property type="entry name" value="PHOSPHO-N-ACETYLMURAMOYL-PENTAPEPTIDE-TRANSFERASE"/>
    <property type="match status" value="1"/>
</dbReference>
<dbReference type="GO" id="GO:0044038">
    <property type="term" value="P:cell wall macromolecule biosynthetic process"/>
    <property type="evidence" value="ECO:0007669"/>
    <property type="project" value="TreeGrafter"/>
</dbReference>
<dbReference type="GO" id="GO:0071555">
    <property type="term" value="P:cell wall organization"/>
    <property type="evidence" value="ECO:0007669"/>
    <property type="project" value="TreeGrafter"/>
</dbReference>
<comment type="subcellular location">
    <subcellularLocation>
        <location evidence="1">Membrane</location>
        <topology evidence="1">Multi-pass membrane protein</topology>
    </subcellularLocation>
</comment>
<dbReference type="Pfam" id="PF10555">
    <property type="entry name" value="MraY_sig1"/>
    <property type="match status" value="1"/>
</dbReference>
<comment type="similarity">
    <text evidence="2">Belongs to the glycosyltransferase 4 family. MraY subfamily.</text>
</comment>
<dbReference type="Pfam" id="PF00953">
    <property type="entry name" value="Glycos_transf_4"/>
    <property type="match status" value="1"/>
</dbReference>
<dbReference type="AlphaFoldDB" id="A0A9N7NJZ9"/>
<feature type="transmembrane region" description="Helical" evidence="7">
    <location>
        <begin position="236"/>
        <end position="257"/>
    </location>
</feature>
<dbReference type="PANTHER" id="PTHR22926:SF5">
    <property type="entry name" value="PHOSPHO-N-ACETYLMURAMOYL-PENTAPEPTIDE-TRANSFERASE HOMOLOG"/>
    <property type="match status" value="1"/>
</dbReference>